<dbReference type="RefSeq" id="WP_071897245.1">
    <property type="nucleotide sequence ID" value="NZ_MPIN01000002.1"/>
</dbReference>
<dbReference type="AlphaFoldDB" id="A0A1L9BF01"/>
<dbReference type="InterPro" id="IPR032710">
    <property type="entry name" value="NTF2-like_dom_sf"/>
</dbReference>
<dbReference type="Proteomes" id="UP000182229">
    <property type="component" value="Unassembled WGS sequence"/>
</dbReference>
<reference evidence="1 2" key="2">
    <citation type="submission" date="2016-12" db="EMBL/GenBank/DDBJ databases">
        <title>Draft Genome Sequence of Cystobacter ferrugineus Strain Cbfe23.</title>
        <authorList>
            <person name="Akbar S."/>
            <person name="Dowd S.E."/>
            <person name="Stevens D.C."/>
        </authorList>
    </citation>
    <scope>NUCLEOTIDE SEQUENCE [LARGE SCALE GENOMIC DNA]</scope>
    <source>
        <strain evidence="1 2">Cbfe23</strain>
    </source>
</reference>
<dbReference type="OrthoDB" id="5509051at2"/>
<organism evidence="1 2">
    <name type="scientific">Cystobacter ferrugineus</name>
    <dbReference type="NCBI Taxonomy" id="83449"/>
    <lineage>
        <taxon>Bacteria</taxon>
        <taxon>Pseudomonadati</taxon>
        <taxon>Myxococcota</taxon>
        <taxon>Myxococcia</taxon>
        <taxon>Myxococcales</taxon>
        <taxon>Cystobacterineae</taxon>
        <taxon>Archangiaceae</taxon>
        <taxon>Cystobacter</taxon>
    </lineage>
</organism>
<dbReference type="SUPFAM" id="SSF54427">
    <property type="entry name" value="NTF2-like"/>
    <property type="match status" value="1"/>
</dbReference>
<name>A0A1L9BF01_9BACT</name>
<accession>A0A1L9BF01</accession>
<gene>
    <name evidence="1" type="ORF">BON30_07665</name>
</gene>
<comment type="caution">
    <text evidence="1">The sequence shown here is derived from an EMBL/GenBank/DDBJ whole genome shotgun (WGS) entry which is preliminary data.</text>
</comment>
<reference evidence="2" key="1">
    <citation type="submission" date="2016-11" db="EMBL/GenBank/DDBJ databases">
        <authorList>
            <person name="Shukria A."/>
            <person name="Stevens D.C."/>
        </authorList>
    </citation>
    <scope>NUCLEOTIDE SEQUENCE [LARGE SCALE GENOMIC DNA]</scope>
    <source>
        <strain evidence="2">Cbfe23</strain>
    </source>
</reference>
<keyword evidence="2" id="KW-1185">Reference proteome</keyword>
<proteinExistence type="predicted"/>
<sequence>MRSTEDWSRAGGVIIALLAAGVSALVLMPRMLGLATGPEVEVITWLKRTESDGLTLRVPGVAEPLQGQVHHFARITVDVAPGGERAVAWATLDFKGRLGRTEVSSLGVERVPFVRRSREWVPENLAAPRLAAVVGLLEARRKALEAGEPEALRSLLAPGAPADVGGGEELERLLSLSKRRYRVEAWYVRLERDDALASELWRLEGDLPSQPVDDKGQRQLSLIRREEEFFFSPGLM</sequence>
<dbReference type="STRING" id="83449.BON30_07665"/>
<protein>
    <submittedName>
        <fullName evidence="1">Uncharacterized protein</fullName>
    </submittedName>
</protein>
<evidence type="ECO:0000313" key="2">
    <source>
        <dbReference type="Proteomes" id="UP000182229"/>
    </source>
</evidence>
<evidence type="ECO:0000313" key="1">
    <source>
        <dbReference type="EMBL" id="OJH40806.1"/>
    </source>
</evidence>
<dbReference type="EMBL" id="MPIN01000002">
    <property type="protein sequence ID" value="OJH40806.1"/>
    <property type="molecule type" value="Genomic_DNA"/>
</dbReference>